<proteinExistence type="predicted"/>
<feature type="compositionally biased region" description="Polar residues" evidence="1">
    <location>
        <begin position="55"/>
        <end position="76"/>
    </location>
</feature>
<comment type="caution">
    <text evidence="2">The sequence shown here is derived from an EMBL/GenBank/DDBJ whole genome shotgun (WGS) entry which is preliminary data.</text>
</comment>
<evidence type="ECO:0000256" key="1">
    <source>
        <dbReference type="SAM" id="MobiDB-lite"/>
    </source>
</evidence>
<feature type="compositionally biased region" description="Low complexity" evidence="1">
    <location>
        <begin position="122"/>
        <end position="135"/>
    </location>
</feature>
<name>A0A426XIU0_ENSVE</name>
<accession>A0A426XIU0</accession>
<feature type="region of interest" description="Disordered" evidence="1">
    <location>
        <begin position="115"/>
        <end position="135"/>
    </location>
</feature>
<evidence type="ECO:0000313" key="3">
    <source>
        <dbReference type="Proteomes" id="UP000287651"/>
    </source>
</evidence>
<evidence type="ECO:0000313" key="2">
    <source>
        <dbReference type="EMBL" id="RRT39428.1"/>
    </source>
</evidence>
<reference evidence="2 3" key="1">
    <citation type="journal article" date="2014" name="Agronomy (Basel)">
        <title>A Draft Genome Sequence for Ensete ventricosum, the Drought-Tolerant Tree Against Hunger.</title>
        <authorList>
            <person name="Harrison J."/>
            <person name="Moore K.A."/>
            <person name="Paszkiewicz K."/>
            <person name="Jones T."/>
            <person name="Grant M."/>
            <person name="Ambacheew D."/>
            <person name="Muzemil S."/>
            <person name="Studholme D.J."/>
        </authorList>
    </citation>
    <scope>NUCLEOTIDE SEQUENCE [LARGE SCALE GENOMIC DNA]</scope>
</reference>
<dbReference type="Proteomes" id="UP000287651">
    <property type="component" value="Unassembled WGS sequence"/>
</dbReference>
<dbReference type="EMBL" id="AMZH03020193">
    <property type="protein sequence ID" value="RRT39428.1"/>
    <property type="molecule type" value="Genomic_DNA"/>
</dbReference>
<gene>
    <name evidence="2" type="ORF">B296_00055297</name>
</gene>
<sequence length="243" mass="27125">MFLFPAWGDVSSPRAVIEIARKQWIRRTTLDSKYFSPCGCIKGHPRGSSRGDTPFSFQFQKESTQPQAASPPQAGTTLPIERQPPTIWFVDDMPSFLLESDQALFGDVARCPTPTPSASVHSLSDPDTLSSDSSDSLRVQLCQVNQRMDDIHKTIRTKDVRGESPLCGSPFIQEIQDTLISQHFHLPMLEVLTTLKYRPSMGDTNHPIDEQTKRIDGSDLSRGLAANWFAPLIRCLRGVRAAR</sequence>
<dbReference type="AlphaFoldDB" id="A0A426XIU0"/>
<feature type="region of interest" description="Disordered" evidence="1">
    <location>
        <begin position="45"/>
        <end position="80"/>
    </location>
</feature>
<organism evidence="2 3">
    <name type="scientific">Ensete ventricosum</name>
    <name type="common">Abyssinian banana</name>
    <name type="synonym">Musa ensete</name>
    <dbReference type="NCBI Taxonomy" id="4639"/>
    <lineage>
        <taxon>Eukaryota</taxon>
        <taxon>Viridiplantae</taxon>
        <taxon>Streptophyta</taxon>
        <taxon>Embryophyta</taxon>
        <taxon>Tracheophyta</taxon>
        <taxon>Spermatophyta</taxon>
        <taxon>Magnoliopsida</taxon>
        <taxon>Liliopsida</taxon>
        <taxon>Zingiberales</taxon>
        <taxon>Musaceae</taxon>
        <taxon>Ensete</taxon>
    </lineage>
</organism>
<protein>
    <submittedName>
        <fullName evidence="2">Uncharacterized protein</fullName>
    </submittedName>
</protein>